<dbReference type="InterPro" id="IPR021133">
    <property type="entry name" value="HEAT_type_2"/>
</dbReference>
<dbReference type="PANTHER" id="PTHR10648:SF4">
    <property type="entry name" value="PROTEIN PHOSPHATASE 2 (FORMERLY 2A), REGULATORY SUBUNIT A, BETA ISOFORM-RELATED"/>
    <property type="match status" value="1"/>
</dbReference>
<dbReference type="InterPro" id="IPR011989">
    <property type="entry name" value="ARM-like"/>
</dbReference>
<dbReference type="GO" id="GO:0005634">
    <property type="term" value="C:nucleus"/>
    <property type="evidence" value="ECO:0007669"/>
    <property type="project" value="TreeGrafter"/>
</dbReference>
<feature type="repeat" description="HEAT" evidence="2">
    <location>
        <begin position="244"/>
        <end position="274"/>
    </location>
</feature>
<organism evidence="3">
    <name type="scientific">Chromera velia CCMP2878</name>
    <dbReference type="NCBI Taxonomy" id="1169474"/>
    <lineage>
        <taxon>Eukaryota</taxon>
        <taxon>Sar</taxon>
        <taxon>Alveolata</taxon>
        <taxon>Colpodellida</taxon>
        <taxon>Chromeraceae</taxon>
        <taxon>Chromera</taxon>
    </lineage>
</organism>
<dbReference type="SUPFAM" id="SSF48371">
    <property type="entry name" value="ARM repeat"/>
    <property type="match status" value="1"/>
</dbReference>
<reference evidence="3" key="1">
    <citation type="submission" date="2014-11" db="EMBL/GenBank/DDBJ databases">
        <authorList>
            <person name="Otto D Thomas"/>
            <person name="Naeem Raeece"/>
        </authorList>
    </citation>
    <scope>NUCLEOTIDE SEQUENCE</scope>
</reference>
<gene>
    <name evidence="3" type="ORF">Cvel_16211</name>
</gene>
<dbReference type="PANTHER" id="PTHR10648">
    <property type="entry name" value="SERINE/THREONINE-PROTEIN PHOSPHATASE PP2A 65 KDA REGULATORY SUBUNIT"/>
    <property type="match status" value="1"/>
</dbReference>
<dbReference type="AlphaFoldDB" id="A0A0G4FBR1"/>
<feature type="repeat" description="HEAT" evidence="2">
    <location>
        <begin position="165"/>
        <end position="203"/>
    </location>
</feature>
<dbReference type="GO" id="GO:0000159">
    <property type="term" value="C:protein phosphatase type 2A complex"/>
    <property type="evidence" value="ECO:0007669"/>
    <property type="project" value="TreeGrafter"/>
</dbReference>
<proteinExistence type="predicted"/>
<evidence type="ECO:0000256" key="1">
    <source>
        <dbReference type="ARBA" id="ARBA00022737"/>
    </source>
</evidence>
<dbReference type="Gene3D" id="1.25.10.10">
    <property type="entry name" value="Leucine-rich Repeat Variant"/>
    <property type="match status" value="1"/>
</dbReference>
<accession>A0A0G4FBR1</accession>
<keyword evidence="1" id="KW-0677">Repeat</keyword>
<name>A0A0G4FBR1_9ALVE</name>
<evidence type="ECO:0000256" key="2">
    <source>
        <dbReference type="PROSITE-ProRule" id="PRU00103"/>
    </source>
</evidence>
<dbReference type="GO" id="GO:0005829">
    <property type="term" value="C:cytosol"/>
    <property type="evidence" value="ECO:0007669"/>
    <property type="project" value="TreeGrafter"/>
</dbReference>
<dbReference type="EMBL" id="CDMZ01000263">
    <property type="protein sequence ID" value="CEM10474.1"/>
    <property type="molecule type" value="Genomic_DNA"/>
</dbReference>
<sequence length="274" mass="30691">MADSPLEFFKAELQVENTAQRIENLQRAKLIAAALGPARTVSDLLPLLREVQNTTEDEFLFCLAEQYQVLADFIGGEENLHLLVPPLDNLVSQEETVVRERAAQSISALPEKCKTQEVREKLVRDHIFPLVKRLAEGEWFTCRVAATGLLALCYRDCGTEERTELRTVFVKLCEDETPMVRRAAAASMKGVFMEVEKQFITAELLRTFKTLAADDTQDSIRVSCLQAALELARVLSPEESRQHTLPILSAAHEDPSWRVRLALATGLDGLIKTV</sequence>
<dbReference type="GO" id="GO:0019888">
    <property type="term" value="F:protein phosphatase regulator activity"/>
    <property type="evidence" value="ECO:0007669"/>
    <property type="project" value="TreeGrafter"/>
</dbReference>
<feature type="repeat" description="HEAT" evidence="2">
    <location>
        <begin position="83"/>
        <end position="121"/>
    </location>
</feature>
<feature type="repeat" description="HEAT" evidence="2">
    <location>
        <begin position="204"/>
        <end position="243"/>
    </location>
</feature>
<dbReference type="InterPro" id="IPR051023">
    <property type="entry name" value="PP2A_Regulatory_Subunit_A"/>
</dbReference>
<dbReference type="InterPro" id="IPR016024">
    <property type="entry name" value="ARM-type_fold"/>
</dbReference>
<dbReference type="PROSITE" id="PS50077">
    <property type="entry name" value="HEAT_REPEAT"/>
    <property type="match status" value="4"/>
</dbReference>
<feature type="non-terminal residue" evidence="3">
    <location>
        <position position="274"/>
    </location>
</feature>
<evidence type="ECO:0000313" key="3">
    <source>
        <dbReference type="EMBL" id="CEM10474.1"/>
    </source>
</evidence>
<protein>
    <submittedName>
        <fullName evidence="3">Uncharacterized protein</fullName>
    </submittedName>
</protein>